<dbReference type="EMBL" id="JAGFNK010000426">
    <property type="protein sequence ID" value="KAI9450548.1"/>
    <property type="molecule type" value="Genomic_DNA"/>
</dbReference>
<comment type="caution">
    <text evidence="1">The sequence shown here is derived from an EMBL/GenBank/DDBJ whole genome shotgun (WGS) entry which is preliminary data.</text>
</comment>
<evidence type="ECO:0000313" key="2">
    <source>
        <dbReference type="Proteomes" id="UP001207468"/>
    </source>
</evidence>
<proteinExistence type="predicted"/>
<protein>
    <submittedName>
        <fullName evidence="1">Fungal-specific transcription factor domain-containing protein</fullName>
    </submittedName>
</protein>
<dbReference type="Proteomes" id="UP001207468">
    <property type="component" value="Unassembled WGS sequence"/>
</dbReference>
<accession>A0ACC0TVE1</accession>
<evidence type="ECO:0000313" key="1">
    <source>
        <dbReference type="EMBL" id="KAI9450548.1"/>
    </source>
</evidence>
<sequence length="836" mass="91963">MQTRYLLYSRLKLKCDKTIPCSSCMRRGCASICPNGSLVTGQGTRFVLADTDRLHNKITEMSARIRQLEDGLAMSHSGVSRDPHPLLQRDLLQIKSIIDLHSAVDQSIEDDGTTEPDGNRVLDTFGMLALRDDGASTFYGRSAGHESERDSLVGKSSYPAGGGEDHSHPSILGDTSTPPDLPPPILEVSASFPDSSVRLPLYVLEAYLPPWSRATQLCTLYLEQAPWFFGAVKARQLHEEILPLYYVEARPYGVSPPSSSTAHDLALLFVIFCFGSVTDDNLPPAPGNAEADRFYTLTRAAIALTPPMDRPPTLSTVQAFSLMAIYQGIVANQDSIENTWTMMGLATKLAQSIDRDCARWNLAPSETQKRRALFWELFITDCWQSLATGRLPTFSLPFVDCELPQDLEQLLAADGTPQVSFPHWKAQFGKHCVSEVVAGILTARPPKYSVVLELDRKIRDMELPQYAVEPLPEGAPFSVIMQHFMPSNYRCLTLLYIHRAFFAQGLCDQPIDPLRGTYAPSIFSGYRSACQILSNLRAAFTSVMLALVPVRAPRSKMAHDALRELRSSYELFDHAASFGGRAVKMLPIVKRHLDKAEQSFNAAHTAIEPFAAPIRDEFALFSGMTSTVRVVTSTPPSLPRSNHESLTDPSPNVPHNETPHAASEIASKPPQPTVPQTPSCTDIESSPWSQVHPALIDQLVSFEAQSEPSSVVDPYIYEQTASPHTTRTPFPFPASTRPPSPSMLSYPQQTPRGHPCPPDHSEDLPLPSTISDTSVADTRRGAPHAATQPQFARPCAHPGSLPRDAVLRQSGNLSLTEAWSQFVMQMDIPPGTPQRP</sequence>
<name>A0ACC0TVE1_9AGAM</name>
<keyword evidence="2" id="KW-1185">Reference proteome</keyword>
<gene>
    <name evidence="1" type="ORF">F5148DRAFT_1242651</name>
</gene>
<organism evidence="1 2">
    <name type="scientific">Russula earlei</name>
    <dbReference type="NCBI Taxonomy" id="71964"/>
    <lineage>
        <taxon>Eukaryota</taxon>
        <taxon>Fungi</taxon>
        <taxon>Dikarya</taxon>
        <taxon>Basidiomycota</taxon>
        <taxon>Agaricomycotina</taxon>
        <taxon>Agaricomycetes</taxon>
        <taxon>Russulales</taxon>
        <taxon>Russulaceae</taxon>
        <taxon>Russula</taxon>
    </lineage>
</organism>
<reference evidence="1" key="1">
    <citation type="submission" date="2021-03" db="EMBL/GenBank/DDBJ databases">
        <title>Evolutionary priming and transition to the ectomycorrhizal habit in an iconic lineage of mushroom-forming fungi: is preadaptation a requirement?</title>
        <authorList>
            <consortium name="DOE Joint Genome Institute"/>
            <person name="Looney B.P."/>
            <person name="Miyauchi S."/>
            <person name="Morin E."/>
            <person name="Drula E."/>
            <person name="Courty P.E."/>
            <person name="Chicoki N."/>
            <person name="Fauchery L."/>
            <person name="Kohler A."/>
            <person name="Kuo A."/>
            <person name="LaButti K."/>
            <person name="Pangilinan J."/>
            <person name="Lipzen A."/>
            <person name="Riley R."/>
            <person name="Andreopoulos W."/>
            <person name="He G."/>
            <person name="Johnson J."/>
            <person name="Barry K.W."/>
            <person name="Grigoriev I.V."/>
            <person name="Nagy L."/>
            <person name="Hibbett D."/>
            <person name="Henrissat B."/>
            <person name="Matheny P.B."/>
            <person name="Labbe J."/>
            <person name="Martin A.F."/>
        </authorList>
    </citation>
    <scope>NUCLEOTIDE SEQUENCE</scope>
    <source>
        <strain evidence="1">BPL698</strain>
    </source>
</reference>